<dbReference type="EMBL" id="BGPR01000056">
    <property type="protein sequence ID" value="GBL87841.1"/>
    <property type="molecule type" value="Genomic_DNA"/>
</dbReference>
<reference evidence="2 3" key="1">
    <citation type="journal article" date="2019" name="Sci. Rep.">
        <title>Orb-weaving spider Araneus ventricosus genome elucidates the spidroin gene catalogue.</title>
        <authorList>
            <person name="Kono N."/>
            <person name="Nakamura H."/>
            <person name="Ohtoshi R."/>
            <person name="Moran D.A.P."/>
            <person name="Shinohara A."/>
            <person name="Yoshida Y."/>
            <person name="Fujiwara M."/>
            <person name="Mori M."/>
            <person name="Tomita M."/>
            <person name="Arakawa K."/>
        </authorList>
    </citation>
    <scope>NUCLEOTIDE SEQUENCE [LARGE SCALE GENOMIC DNA]</scope>
</reference>
<organism evidence="2 3">
    <name type="scientific">Araneus ventricosus</name>
    <name type="common">Orbweaver spider</name>
    <name type="synonym">Epeira ventricosa</name>
    <dbReference type="NCBI Taxonomy" id="182803"/>
    <lineage>
        <taxon>Eukaryota</taxon>
        <taxon>Metazoa</taxon>
        <taxon>Ecdysozoa</taxon>
        <taxon>Arthropoda</taxon>
        <taxon>Chelicerata</taxon>
        <taxon>Arachnida</taxon>
        <taxon>Araneae</taxon>
        <taxon>Araneomorphae</taxon>
        <taxon>Entelegynae</taxon>
        <taxon>Araneoidea</taxon>
        <taxon>Araneidae</taxon>
        <taxon>Araneus</taxon>
    </lineage>
</organism>
<evidence type="ECO:0000313" key="2">
    <source>
        <dbReference type="EMBL" id="GBL87841.1"/>
    </source>
</evidence>
<feature type="region of interest" description="Disordered" evidence="1">
    <location>
        <begin position="30"/>
        <end position="56"/>
    </location>
</feature>
<feature type="compositionally biased region" description="Low complexity" evidence="1">
    <location>
        <begin position="35"/>
        <end position="47"/>
    </location>
</feature>
<evidence type="ECO:0000313" key="3">
    <source>
        <dbReference type="Proteomes" id="UP000499080"/>
    </source>
</evidence>
<sequence length="126" mass="14449">MVQKRCKLFWNSSEKVNRFAGLHISNTRSSFSNQSAAKPGSPSGNSPSVPPPKKQLNQSVRLCKDVRFHGINHMIEEVQSNKDANWEVELSKLHIFVRNAKHINVFILKEIVSNHLIRNNCRFNLK</sequence>
<dbReference type="Proteomes" id="UP000499080">
    <property type="component" value="Unassembled WGS sequence"/>
</dbReference>
<proteinExistence type="predicted"/>
<evidence type="ECO:0000256" key="1">
    <source>
        <dbReference type="SAM" id="MobiDB-lite"/>
    </source>
</evidence>
<dbReference type="AlphaFoldDB" id="A0A4Y2B629"/>
<keyword evidence="3" id="KW-1185">Reference proteome</keyword>
<accession>A0A4Y2B629</accession>
<gene>
    <name evidence="2" type="ORF">AVEN_192024_1</name>
</gene>
<comment type="caution">
    <text evidence="2">The sequence shown here is derived from an EMBL/GenBank/DDBJ whole genome shotgun (WGS) entry which is preliminary data.</text>
</comment>
<name>A0A4Y2B629_ARAVE</name>
<protein>
    <submittedName>
        <fullName evidence="2">Uncharacterized protein</fullName>
    </submittedName>
</protein>